<gene>
    <name evidence="2" type="ORF">INT43_008996</name>
</gene>
<dbReference type="AlphaFoldDB" id="A0A8H7PW92"/>
<proteinExistence type="predicted"/>
<dbReference type="Proteomes" id="UP000654370">
    <property type="component" value="Unassembled WGS sequence"/>
</dbReference>
<protein>
    <submittedName>
        <fullName evidence="2">Uncharacterized protein</fullName>
    </submittedName>
</protein>
<keyword evidence="1" id="KW-0732">Signal</keyword>
<evidence type="ECO:0000313" key="2">
    <source>
        <dbReference type="EMBL" id="KAG2181413.1"/>
    </source>
</evidence>
<keyword evidence="3" id="KW-1185">Reference proteome</keyword>
<reference evidence="2" key="1">
    <citation type="submission" date="2020-12" db="EMBL/GenBank/DDBJ databases">
        <title>Metabolic potential, ecology and presence of endohyphal bacteria is reflected in genomic diversity of Mucoromycotina.</title>
        <authorList>
            <person name="Muszewska A."/>
            <person name="Okrasinska A."/>
            <person name="Steczkiewicz K."/>
            <person name="Drgas O."/>
            <person name="Orlowska M."/>
            <person name="Perlinska-Lenart U."/>
            <person name="Aleksandrzak-Piekarczyk T."/>
            <person name="Szatraj K."/>
            <person name="Zielenkiewicz U."/>
            <person name="Pilsyk S."/>
            <person name="Malc E."/>
            <person name="Mieczkowski P."/>
            <person name="Kruszewska J.S."/>
            <person name="Biernat P."/>
            <person name="Pawlowska J."/>
        </authorList>
    </citation>
    <scope>NUCLEOTIDE SEQUENCE</scope>
    <source>
        <strain evidence="2">WA0000067209</strain>
    </source>
</reference>
<organism evidence="2 3">
    <name type="scientific">Mortierella isabellina</name>
    <name type="common">Filamentous fungus</name>
    <name type="synonym">Umbelopsis isabellina</name>
    <dbReference type="NCBI Taxonomy" id="91625"/>
    <lineage>
        <taxon>Eukaryota</taxon>
        <taxon>Fungi</taxon>
        <taxon>Fungi incertae sedis</taxon>
        <taxon>Mucoromycota</taxon>
        <taxon>Mucoromycotina</taxon>
        <taxon>Umbelopsidomycetes</taxon>
        <taxon>Umbelopsidales</taxon>
        <taxon>Umbelopsidaceae</taxon>
        <taxon>Umbelopsis</taxon>
    </lineage>
</organism>
<evidence type="ECO:0000313" key="3">
    <source>
        <dbReference type="Proteomes" id="UP000654370"/>
    </source>
</evidence>
<sequence>MNPTFFLTFFTILYLMRICLSVSPWTAAQEAQNAASIAIGEGYAAASAASKLPDSIRPGKRAAGFKRRSNVS</sequence>
<dbReference type="EMBL" id="JAEPQZ010000005">
    <property type="protein sequence ID" value="KAG2181413.1"/>
    <property type="molecule type" value="Genomic_DNA"/>
</dbReference>
<feature type="chain" id="PRO_5034618268" evidence="1">
    <location>
        <begin position="22"/>
        <end position="72"/>
    </location>
</feature>
<comment type="caution">
    <text evidence="2">The sequence shown here is derived from an EMBL/GenBank/DDBJ whole genome shotgun (WGS) entry which is preliminary data.</text>
</comment>
<name>A0A8H7PW92_MORIS</name>
<feature type="signal peptide" evidence="1">
    <location>
        <begin position="1"/>
        <end position="21"/>
    </location>
</feature>
<evidence type="ECO:0000256" key="1">
    <source>
        <dbReference type="SAM" id="SignalP"/>
    </source>
</evidence>
<accession>A0A8H7PW92</accession>